<evidence type="ECO:0000259" key="2">
    <source>
        <dbReference type="Pfam" id="PF00117"/>
    </source>
</evidence>
<keyword evidence="1 3" id="KW-0315">Glutamine amidotransferase</keyword>
<dbReference type="EMBL" id="AP025516">
    <property type="protein sequence ID" value="BDD87415.1"/>
    <property type="molecule type" value="Genomic_DNA"/>
</dbReference>
<proteinExistence type="predicted"/>
<name>A0ABM7W925_9BACT</name>
<dbReference type="NCBIfam" id="TIGR00566">
    <property type="entry name" value="trpG_papA"/>
    <property type="match status" value="1"/>
</dbReference>
<dbReference type="PRINTS" id="PR00099">
    <property type="entry name" value="CPSGATASE"/>
</dbReference>
<feature type="domain" description="Glutamine amidotransferase" evidence="2">
    <location>
        <begin position="4"/>
        <end position="191"/>
    </location>
</feature>
<dbReference type="PRINTS" id="PR00096">
    <property type="entry name" value="GATASE"/>
</dbReference>
<dbReference type="PROSITE" id="PS51273">
    <property type="entry name" value="GATASE_TYPE_1"/>
    <property type="match status" value="1"/>
</dbReference>
<dbReference type="CDD" id="cd01743">
    <property type="entry name" value="GATase1_Anthranilate_Synthase"/>
    <property type="match status" value="1"/>
</dbReference>
<dbReference type="InterPro" id="IPR050472">
    <property type="entry name" value="Anth_synth/Amidotransfase"/>
</dbReference>
<accession>A0ABM7W925</accession>
<protein>
    <submittedName>
        <fullName evidence="3">Glutamine amidotransferase</fullName>
    </submittedName>
</protein>
<dbReference type="Gene3D" id="3.40.50.880">
    <property type="match status" value="1"/>
</dbReference>
<dbReference type="PRINTS" id="PR00097">
    <property type="entry name" value="ANTSNTHASEII"/>
</dbReference>
<dbReference type="PANTHER" id="PTHR43418:SF4">
    <property type="entry name" value="MULTIFUNCTIONAL TRYPTOPHAN BIOSYNTHESIS PROTEIN"/>
    <property type="match status" value="1"/>
</dbReference>
<keyword evidence="4" id="KW-1185">Reference proteome</keyword>
<dbReference type="PANTHER" id="PTHR43418">
    <property type="entry name" value="MULTIFUNCTIONAL TRYPTOPHAN BIOSYNTHESIS PROTEIN-RELATED"/>
    <property type="match status" value="1"/>
</dbReference>
<sequence>MIIIIDNYDSFTYNIVQTIADLNEESGVRETVRVFRNDQITLEELRDLAPRRLIISPGPCTPKEAGISIAVITTFGPTVPLLGICLGHQAIGEAFGGEVVRADRIMHGKTSPIFHDGRGVFTGLPNPFDGMRYHSLVVRDHTLPECLEATARTDQQELMGVRHRTLPVEGVQFHPESIMTSAGRYLLRNFLAPDYLQLLGRAG</sequence>
<evidence type="ECO:0000313" key="4">
    <source>
        <dbReference type="Proteomes" id="UP000830055"/>
    </source>
</evidence>
<dbReference type="InterPro" id="IPR006221">
    <property type="entry name" value="TrpG/PapA_dom"/>
</dbReference>
<evidence type="ECO:0000313" key="3">
    <source>
        <dbReference type="EMBL" id="BDD87415.1"/>
    </source>
</evidence>
<organism evidence="3 4">
    <name type="scientific">Desulfofustis limnaeus</name>
    <dbReference type="NCBI Taxonomy" id="2740163"/>
    <lineage>
        <taxon>Bacteria</taxon>
        <taxon>Pseudomonadati</taxon>
        <taxon>Thermodesulfobacteriota</taxon>
        <taxon>Desulfobulbia</taxon>
        <taxon>Desulfobulbales</taxon>
        <taxon>Desulfocapsaceae</taxon>
        <taxon>Desulfofustis</taxon>
    </lineage>
</organism>
<dbReference type="Proteomes" id="UP000830055">
    <property type="component" value="Chromosome"/>
</dbReference>
<dbReference type="InterPro" id="IPR029062">
    <property type="entry name" value="Class_I_gatase-like"/>
</dbReference>
<evidence type="ECO:0000256" key="1">
    <source>
        <dbReference type="ARBA" id="ARBA00022962"/>
    </source>
</evidence>
<dbReference type="InterPro" id="IPR017926">
    <property type="entry name" value="GATASE"/>
</dbReference>
<dbReference type="Pfam" id="PF00117">
    <property type="entry name" value="GATase"/>
    <property type="match status" value="1"/>
</dbReference>
<gene>
    <name evidence="3" type="ORF">DPPLL_17800</name>
</gene>
<dbReference type="RefSeq" id="WP_284154442.1">
    <property type="nucleotide sequence ID" value="NZ_AP025516.1"/>
</dbReference>
<dbReference type="SUPFAM" id="SSF52317">
    <property type="entry name" value="Class I glutamine amidotransferase-like"/>
    <property type="match status" value="1"/>
</dbReference>
<reference evidence="3 4" key="1">
    <citation type="submission" date="2022-01" db="EMBL/GenBank/DDBJ databases">
        <title>Desulfofustis limnae sp. nov., a novel mesophilic sulfate-reducing bacterium isolated from marsh soil.</title>
        <authorList>
            <person name="Watanabe M."/>
            <person name="Takahashi A."/>
            <person name="Kojima H."/>
            <person name="Fukui M."/>
        </authorList>
    </citation>
    <scope>NUCLEOTIDE SEQUENCE [LARGE SCALE GENOMIC DNA]</scope>
    <source>
        <strain evidence="3 4">PPLL</strain>
    </source>
</reference>